<gene>
    <name evidence="1" type="ORF">DPM35_08575</name>
</gene>
<organism evidence="1 2">
    <name type="scientific">Mesorhizobium atlanticum</name>
    <dbReference type="NCBI Taxonomy" id="2233532"/>
    <lineage>
        <taxon>Bacteria</taxon>
        <taxon>Pseudomonadati</taxon>
        <taxon>Pseudomonadota</taxon>
        <taxon>Alphaproteobacteria</taxon>
        <taxon>Hyphomicrobiales</taxon>
        <taxon>Phyllobacteriaceae</taxon>
        <taxon>Mesorhizobium</taxon>
    </lineage>
</organism>
<reference evidence="2" key="1">
    <citation type="submission" date="2018-06" db="EMBL/GenBank/DDBJ databases">
        <authorList>
            <person name="Helene L.C."/>
            <person name="Dall'Agnol R."/>
            <person name="Delamuta J.R."/>
            <person name="Hungria M."/>
        </authorList>
    </citation>
    <scope>NUCLEOTIDE SEQUENCE [LARGE SCALE GENOMIC DNA]</scope>
    <source>
        <strain evidence="2">CNPSo 3140</strain>
    </source>
</reference>
<sequence length="83" mass="9390">MGRFSQEIAVVRRNKAKQLSESELERFMRAAGELHRSIVAPLISTQCDHYRSMQTLHEALLKAVKDITGKDAAFIRWFGAGSQ</sequence>
<protein>
    <submittedName>
        <fullName evidence="1">Uncharacterized protein</fullName>
    </submittedName>
</protein>
<comment type="caution">
    <text evidence="1">The sequence shown here is derived from an EMBL/GenBank/DDBJ whole genome shotgun (WGS) entry which is preliminary data.</text>
</comment>
<name>A0A330GVM7_9HYPH</name>
<evidence type="ECO:0000313" key="1">
    <source>
        <dbReference type="EMBL" id="RAZ78597.1"/>
    </source>
</evidence>
<dbReference type="Proteomes" id="UP000251956">
    <property type="component" value="Unassembled WGS sequence"/>
</dbReference>
<dbReference type="AlphaFoldDB" id="A0A330GVM7"/>
<dbReference type="OrthoDB" id="8083771at2"/>
<evidence type="ECO:0000313" key="2">
    <source>
        <dbReference type="Proteomes" id="UP000251956"/>
    </source>
</evidence>
<accession>A0A330GVM7</accession>
<proteinExistence type="predicted"/>
<dbReference type="RefSeq" id="WP_112126825.1">
    <property type="nucleotide sequence ID" value="NZ_QMBQ01000002.1"/>
</dbReference>
<reference evidence="1 2" key="2">
    <citation type="submission" date="2018-07" db="EMBL/GenBank/DDBJ databases">
        <title>Diversity of Mesorhizobium strains in Brazil.</title>
        <authorList>
            <person name="Helene L.C.F."/>
            <person name="Dall'Agnol R."/>
            <person name="Delamuta J.R.M."/>
            <person name="Hungria M."/>
        </authorList>
    </citation>
    <scope>NUCLEOTIDE SEQUENCE [LARGE SCALE GENOMIC DNA]</scope>
    <source>
        <strain evidence="1 2">CNPSo 3140</strain>
    </source>
</reference>
<dbReference type="EMBL" id="QMBQ01000002">
    <property type="protein sequence ID" value="RAZ78597.1"/>
    <property type="molecule type" value="Genomic_DNA"/>
</dbReference>
<keyword evidence="2" id="KW-1185">Reference proteome</keyword>